<keyword evidence="2" id="KW-0699">rRNA-binding</keyword>
<evidence type="ECO:0000313" key="8">
    <source>
        <dbReference type="EMBL" id="SVB88120.1"/>
    </source>
</evidence>
<dbReference type="GO" id="GO:0005840">
    <property type="term" value="C:ribosome"/>
    <property type="evidence" value="ECO:0007669"/>
    <property type="project" value="UniProtKB-KW"/>
</dbReference>
<keyword evidence="4" id="KW-0689">Ribosomal protein</keyword>
<feature type="domain" description="Ribosomal protein L9" evidence="6">
    <location>
        <begin position="2"/>
        <end position="33"/>
    </location>
</feature>
<dbReference type="GO" id="GO:0003735">
    <property type="term" value="F:structural constituent of ribosome"/>
    <property type="evidence" value="ECO:0007669"/>
    <property type="project" value="InterPro"/>
</dbReference>
<feature type="domain" description="Large ribosomal subunit protein bL9 C-terminal" evidence="7">
    <location>
        <begin position="50"/>
        <end position="114"/>
    </location>
</feature>
<feature type="non-terminal residue" evidence="8">
    <location>
        <position position="114"/>
    </location>
</feature>
<dbReference type="AlphaFoldDB" id="A0A382HLD3"/>
<dbReference type="InterPro" id="IPR036935">
    <property type="entry name" value="Ribosomal_bL9_N_sf"/>
</dbReference>
<name>A0A382HLD3_9ZZZZ</name>
<comment type="similarity">
    <text evidence="1">Belongs to the bacterial ribosomal protein bL9 family.</text>
</comment>
<dbReference type="InterPro" id="IPR009027">
    <property type="entry name" value="Ribosomal_bL9/RNase_H1_N"/>
</dbReference>
<accession>A0A382HLD3</accession>
<evidence type="ECO:0008006" key="9">
    <source>
        <dbReference type="Google" id="ProtNLM"/>
    </source>
</evidence>
<evidence type="ECO:0000256" key="3">
    <source>
        <dbReference type="ARBA" id="ARBA00022884"/>
    </source>
</evidence>
<protein>
    <recommendedName>
        <fullName evidence="9">Ribosomal protein L9 domain-containing protein</fullName>
    </recommendedName>
</protein>
<evidence type="ECO:0000256" key="2">
    <source>
        <dbReference type="ARBA" id="ARBA00022730"/>
    </source>
</evidence>
<dbReference type="NCBIfam" id="TIGR00158">
    <property type="entry name" value="L9"/>
    <property type="match status" value="1"/>
</dbReference>
<dbReference type="Pfam" id="PF03948">
    <property type="entry name" value="Ribosomal_L9_C"/>
    <property type="match status" value="1"/>
</dbReference>
<proteinExistence type="inferred from homology"/>
<sequence>MGDVVKVKNGYARNYLLPQGKAQRATATNLEAFEERRIELEAHNLERRTEAEGVAGSMAEATFIVIRQAGESGQLYGSVQARDVVEGLDGLGFKVGRNQVVLNKPIKTLGLHPV</sequence>
<dbReference type="Gene3D" id="3.40.5.10">
    <property type="entry name" value="Ribosomal protein L9, N-terminal domain"/>
    <property type="match status" value="1"/>
</dbReference>
<dbReference type="SUPFAM" id="SSF55658">
    <property type="entry name" value="L9 N-domain-like"/>
    <property type="match status" value="1"/>
</dbReference>
<dbReference type="InterPro" id="IPR020069">
    <property type="entry name" value="Ribosomal_bL9_C"/>
</dbReference>
<evidence type="ECO:0000259" key="6">
    <source>
        <dbReference type="Pfam" id="PF01281"/>
    </source>
</evidence>
<dbReference type="InterPro" id="IPR020594">
    <property type="entry name" value="Ribosomal_bL9_bac/chp"/>
</dbReference>
<dbReference type="InterPro" id="IPR036791">
    <property type="entry name" value="Ribosomal_bL9_C_sf"/>
</dbReference>
<dbReference type="Pfam" id="PF01281">
    <property type="entry name" value="Ribosomal_L9_N"/>
    <property type="match status" value="1"/>
</dbReference>
<keyword evidence="5" id="KW-0687">Ribonucleoprotein</keyword>
<organism evidence="8">
    <name type="scientific">marine metagenome</name>
    <dbReference type="NCBI Taxonomy" id="408172"/>
    <lineage>
        <taxon>unclassified sequences</taxon>
        <taxon>metagenomes</taxon>
        <taxon>ecological metagenomes</taxon>
    </lineage>
</organism>
<dbReference type="GO" id="GO:1990904">
    <property type="term" value="C:ribonucleoprotein complex"/>
    <property type="evidence" value="ECO:0007669"/>
    <property type="project" value="UniProtKB-KW"/>
</dbReference>
<evidence type="ECO:0000256" key="4">
    <source>
        <dbReference type="ARBA" id="ARBA00022980"/>
    </source>
</evidence>
<dbReference type="EMBL" id="UINC01061975">
    <property type="protein sequence ID" value="SVB88120.1"/>
    <property type="molecule type" value="Genomic_DNA"/>
</dbReference>
<dbReference type="InterPro" id="IPR000244">
    <property type="entry name" value="Ribosomal_bL9"/>
</dbReference>
<dbReference type="GO" id="GO:0019843">
    <property type="term" value="F:rRNA binding"/>
    <property type="evidence" value="ECO:0007669"/>
    <property type="project" value="UniProtKB-KW"/>
</dbReference>
<reference evidence="8" key="1">
    <citation type="submission" date="2018-05" db="EMBL/GenBank/DDBJ databases">
        <authorList>
            <person name="Lanie J.A."/>
            <person name="Ng W.-L."/>
            <person name="Kazmierczak K.M."/>
            <person name="Andrzejewski T.M."/>
            <person name="Davidsen T.M."/>
            <person name="Wayne K.J."/>
            <person name="Tettelin H."/>
            <person name="Glass J.I."/>
            <person name="Rusch D."/>
            <person name="Podicherti R."/>
            <person name="Tsui H.-C.T."/>
            <person name="Winkler M.E."/>
        </authorList>
    </citation>
    <scope>NUCLEOTIDE SEQUENCE</scope>
</reference>
<dbReference type="InterPro" id="IPR020070">
    <property type="entry name" value="Ribosomal_bL9_N"/>
</dbReference>
<dbReference type="SUPFAM" id="SSF55653">
    <property type="entry name" value="Ribosomal protein L9 C-domain"/>
    <property type="match status" value="1"/>
</dbReference>
<evidence type="ECO:0000256" key="5">
    <source>
        <dbReference type="ARBA" id="ARBA00023274"/>
    </source>
</evidence>
<dbReference type="GO" id="GO:0006412">
    <property type="term" value="P:translation"/>
    <property type="evidence" value="ECO:0007669"/>
    <property type="project" value="InterPro"/>
</dbReference>
<evidence type="ECO:0000259" key="7">
    <source>
        <dbReference type="Pfam" id="PF03948"/>
    </source>
</evidence>
<evidence type="ECO:0000256" key="1">
    <source>
        <dbReference type="ARBA" id="ARBA00010605"/>
    </source>
</evidence>
<gene>
    <name evidence="8" type="ORF">METZ01_LOCUS240974</name>
</gene>
<keyword evidence="3" id="KW-0694">RNA-binding</keyword>
<dbReference type="Gene3D" id="3.10.430.100">
    <property type="entry name" value="Ribosomal protein L9, C-terminal domain"/>
    <property type="match status" value="1"/>
</dbReference>
<dbReference type="PANTHER" id="PTHR21368">
    <property type="entry name" value="50S RIBOSOMAL PROTEIN L9"/>
    <property type="match status" value="1"/>
</dbReference>